<dbReference type="OrthoDB" id="2504561at2759"/>
<dbReference type="Pfam" id="PF12862">
    <property type="entry name" value="ANAPC5"/>
    <property type="match status" value="1"/>
</dbReference>
<keyword evidence="6" id="KW-0131">Cell cycle</keyword>
<evidence type="ECO:0000256" key="3">
    <source>
        <dbReference type="ARBA" id="ARBA00022618"/>
    </source>
</evidence>
<dbReference type="AlphaFoldDB" id="A0A9P4U105"/>
<dbReference type="GO" id="GO:0045842">
    <property type="term" value="P:positive regulation of mitotic metaphase/anaphase transition"/>
    <property type="evidence" value="ECO:0007669"/>
    <property type="project" value="TreeGrafter"/>
</dbReference>
<dbReference type="PANTHER" id="PTHR12830:SF9">
    <property type="entry name" value="ANAPHASE-PROMOTING COMPLEX SUBUNIT 5"/>
    <property type="match status" value="1"/>
</dbReference>
<evidence type="ECO:0000313" key="10">
    <source>
        <dbReference type="Proteomes" id="UP000800235"/>
    </source>
</evidence>
<comment type="similarity">
    <text evidence="1">Belongs to the APC5 family.</text>
</comment>
<dbReference type="GO" id="GO:0070979">
    <property type="term" value="P:protein K11-linked ubiquitination"/>
    <property type="evidence" value="ECO:0007669"/>
    <property type="project" value="TreeGrafter"/>
</dbReference>
<evidence type="ECO:0000256" key="6">
    <source>
        <dbReference type="ARBA" id="ARBA00023306"/>
    </source>
</evidence>
<keyword evidence="3" id="KW-0132">Cell division</keyword>
<sequence>MSRYLTPSKIGLLALVALYCDSAVPNRAIIPTLSFVTSQLAPSTSLSADITPNKPESAASIENFTKLTANQISNVPGRSLLDLFLKKLWAIDSLDALHGFFHGLNSYLVSSSDQARDEVEIPSHRLLLSRVSPFGIFVRRAQLEFIRMQFHDTVHLWISFLAFRSPTEAVWRKRNPTVSNNPADANLHGLDLASNDRLKHLCYGSSIYNEDEQEKPSSEDVERVLEYHLDRLQRLGNRIPQDMKDKFSTTLSPSASTSNLVHFVSFFDAWRAGDYTGAFESLHRYFDYTTQTRDKSYYQYALLHMAILQADFGCFSEAIAAMNETIATARENQDVSCLNFSLSWLNHLSKAYPMEMKRAGYIAMVGSEKEGFDFLKSKAIETKTWNLLSSTLLSQTKLTLAAGDGIPEALEHLYQSSHLNMTHHINSNVGTQLLLQSSVYGRLGLTYLADAYCEILMDSYATTSPVEDAVRASCRRAYTATQSGMYEEATVFMGKVNPTLHRTLKLHQYHTSFSKLLRLKLDLRRRNFPAARYSLHQLESGASSEPELDFQTDLLEIQFLQAAGSFSAAFDKIEDSNHELRCENADVHQHIHLLVLKCLLLSRVGKPIRGFTMALRAAAVSYRAKLLPALWESVGAMANILSSLCEYGVARRLLDAVIPQALGGKDAALCAQLYLWQADALAGLAGQEAHGSNGQAALLSEAEGYIDRADYYFTKIQDIRGECDTLGKKATIARKRGDLKLAQDWAERYVTLYQEQFEHDPKGAVEFR</sequence>
<keyword evidence="10" id="KW-1185">Reference proteome</keyword>
<feature type="domain" description="Anaphase-promoting complex subunit 5" evidence="8">
    <location>
        <begin position="262"/>
        <end position="351"/>
    </location>
</feature>
<keyword evidence="7" id="KW-0732">Signal</keyword>
<proteinExistence type="inferred from homology"/>
<keyword evidence="5" id="KW-0833">Ubl conjugation pathway</keyword>
<gene>
    <name evidence="9" type="ORF">EJ08DRAFT_608324</name>
</gene>
<evidence type="ECO:0000256" key="1">
    <source>
        <dbReference type="ARBA" id="ARBA00007450"/>
    </source>
</evidence>
<dbReference type="GO" id="GO:0005680">
    <property type="term" value="C:anaphase-promoting complex"/>
    <property type="evidence" value="ECO:0007669"/>
    <property type="project" value="InterPro"/>
</dbReference>
<name>A0A9P4U105_9PEZI</name>
<evidence type="ECO:0000313" key="9">
    <source>
        <dbReference type="EMBL" id="KAF2432996.1"/>
    </source>
</evidence>
<keyword evidence="4" id="KW-0498">Mitosis</keyword>
<dbReference type="Proteomes" id="UP000800235">
    <property type="component" value="Unassembled WGS sequence"/>
</dbReference>
<dbReference type="PANTHER" id="PTHR12830">
    <property type="entry name" value="ANAPHASE-PROMOTING COMPLEX SUBUNIT 5"/>
    <property type="match status" value="1"/>
</dbReference>
<evidence type="ECO:0000256" key="7">
    <source>
        <dbReference type="SAM" id="SignalP"/>
    </source>
</evidence>
<dbReference type="GO" id="GO:0031145">
    <property type="term" value="P:anaphase-promoting complex-dependent catabolic process"/>
    <property type="evidence" value="ECO:0007669"/>
    <property type="project" value="TreeGrafter"/>
</dbReference>
<feature type="chain" id="PRO_5040201065" description="Anaphase-promoting complex subunit 5" evidence="7">
    <location>
        <begin position="23"/>
        <end position="768"/>
    </location>
</feature>
<evidence type="ECO:0000259" key="8">
    <source>
        <dbReference type="Pfam" id="PF12862"/>
    </source>
</evidence>
<feature type="signal peptide" evidence="7">
    <location>
        <begin position="1"/>
        <end position="22"/>
    </location>
</feature>
<reference evidence="9" key="1">
    <citation type="journal article" date="2020" name="Stud. Mycol.">
        <title>101 Dothideomycetes genomes: a test case for predicting lifestyles and emergence of pathogens.</title>
        <authorList>
            <person name="Haridas S."/>
            <person name="Albert R."/>
            <person name="Binder M."/>
            <person name="Bloem J."/>
            <person name="Labutti K."/>
            <person name="Salamov A."/>
            <person name="Andreopoulos B."/>
            <person name="Baker S."/>
            <person name="Barry K."/>
            <person name="Bills G."/>
            <person name="Bluhm B."/>
            <person name="Cannon C."/>
            <person name="Castanera R."/>
            <person name="Culley D."/>
            <person name="Daum C."/>
            <person name="Ezra D."/>
            <person name="Gonzalez J."/>
            <person name="Henrissat B."/>
            <person name="Kuo A."/>
            <person name="Liang C."/>
            <person name="Lipzen A."/>
            <person name="Lutzoni F."/>
            <person name="Magnuson J."/>
            <person name="Mondo S."/>
            <person name="Nolan M."/>
            <person name="Ohm R."/>
            <person name="Pangilinan J."/>
            <person name="Park H.-J."/>
            <person name="Ramirez L."/>
            <person name="Alfaro M."/>
            <person name="Sun H."/>
            <person name="Tritt A."/>
            <person name="Yoshinaga Y."/>
            <person name="Zwiers L.-H."/>
            <person name="Turgeon B."/>
            <person name="Goodwin S."/>
            <person name="Spatafora J."/>
            <person name="Crous P."/>
            <person name="Grigoriev I."/>
        </authorList>
    </citation>
    <scope>NUCLEOTIDE SEQUENCE</scope>
    <source>
        <strain evidence="9">CBS 130266</strain>
    </source>
</reference>
<comment type="caution">
    <text evidence="9">The sequence shown here is derived from an EMBL/GenBank/DDBJ whole genome shotgun (WGS) entry which is preliminary data.</text>
</comment>
<protein>
    <recommendedName>
        <fullName evidence="2">Anaphase-promoting complex subunit 5</fullName>
    </recommendedName>
</protein>
<evidence type="ECO:0000256" key="5">
    <source>
        <dbReference type="ARBA" id="ARBA00022786"/>
    </source>
</evidence>
<dbReference type="EMBL" id="MU007023">
    <property type="protein sequence ID" value="KAF2432996.1"/>
    <property type="molecule type" value="Genomic_DNA"/>
</dbReference>
<organism evidence="9 10">
    <name type="scientific">Tothia fuscella</name>
    <dbReference type="NCBI Taxonomy" id="1048955"/>
    <lineage>
        <taxon>Eukaryota</taxon>
        <taxon>Fungi</taxon>
        <taxon>Dikarya</taxon>
        <taxon>Ascomycota</taxon>
        <taxon>Pezizomycotina</taxon>
        <taxon>Dothideomycetes</taxon>
        <taxon>Pleosporomycetidae</taxon>
        <taxon>Venturiales</taxon>
        <taxon>Cylindrosympodiaceae</taxon>
        <taxon>Tothia</taxon>
    </lineage>
</organism>
<dbReference type="GO" id="GO:0051301">
    <property type="term" value="P:cell division"/>
    <property type="evidence" value="ECO:0007669"/>
    <property type="project" value="UniProtKB-KW"/>
</dbReference>
<evidence type="ECO:0000256" key="4">
    <source>
        <dbReference type="ARBA" id="ARBA00022776"/>
    </source>
</evidence>
<dbReference type="InterPro" id="IPR026000">
    <property type="entry name" value="Apc5_dom"/>
</dbReference>
<evidence type="ECO:0000256" key="2">
    <source>
        <dbReference type="ARBA" id="ARBA00016066"/>
    </source>
</evidence>
<accession>A0A9P4U105</accession>
<dbReference type="InterPro" id="IPR037679">
    <property type="entry name" value="Apc5"/>
</dbReference>